<dbReference type="InterPro" id="IPR000030">
    <property type="entry name" value="PPE_dom"/>
</dbReference>
<comment type="similarity">
    <text evidence="1">Belongs to the mycobacterial PPE family.</text>
</comment>
<feature type="domain" description="PPE" evidence="3">
    <location>
        <begin position="7"/>
        <end position="170"/>
    </location>
</feature>
<accession>A0A3S4C8R9</accession>
<dbReference type="PANTHER" id="PTHR46766:SF1">
    <property type="entry name" value="GLUTAMINE-RICH PROTEIN 2"/>
    <property type="match status" value="1"/>
</dbReference>
<gene>
    <name evidence="5" type="ORF">MB901379_00568</name>
</gene>
<feature type="region of interest" description="Disordered" evidence="2">
    <location>
        <begin position="367"/>
        <end position="389"/>
    </location>
</feature>
<dbReference type="GO" id="GO:0052572">
    <property type="term" value="P:response to host immune response"/>
    <property type="evidence" value="ECO:0007669"/>
    <property type="project" value="TreeGrafter"/>
</dbReference>
<dbReference type="InterPro" id="IPR038332">
    <property type="entry name" value="PPE_sf"/>
</dbReference>
<dbReference type="SUPFAM" id="SSF140459">
    <property type="entry name" value="PE/PPE dimer-like"/>
    <property type="match status" value="1"/>
</dbReference>
<dbReference type="Pfam" id="PF12484">
    <property type="entry name" value="PPE-SVP"/>
    <property type="match status" value="1"/>
</dbReference>
<feature type="domain" description="PPE family C-terminal" evidence="4">
    <location>
        <begin position="304"/>
        <end position="374"/>
    </location>
</feature>
<name>A0A3S4C8R9_9MYCO</name>
<dbReference type="Pfam" id="PF00823">
    <property type="entry name" value="PPE"/>
    <property type="match status" value="1"/>
</dbReference>
<dbReference type="Proteomes" id="UP000269998">
    <property type="component" value="Chromosome"/>
</dbReference>
<evidence type="ECO:0000259" key="3">
    <source>
        <dbReference type="Pfam" id="PF00823"/>
    </source>
</evidence>
<evidence type="ECO:0000256" key="1">
    <source>
        <dbReference type="ARBA" id="ARBA00010652"/>
    </source>
</evidence>
<dbReference type="EMBL" id="LR130759">
    <property type="protein sequence ID" value="VDM87035.1"/>
    <property type="molecule type" value="Genomic_DNA"/>
</dbReference>
<dbReference type="AlphaFoldDB" id="A0A3S4C8R9"/>
<evidence type="ECO:0000313" key="6">
    <source>
        <dbReference type="Proteomes" id="UP000269998"/>
    </source>
</evidence>
<dbReference type="PANTHER" id="PTHR46766">
    <property type="entry name" value="GLUTAMINE-RICH PROTEIN 2"/>
    <property type="match status" value="1"/>
</dbReference>
<evidence type="ECO:0000259" key="4">
    <source>
        <dbReference type="Pfam" id="PF12484"/>
    </source>
</evidence>
<protein>
    <submittedName>
        <fullName evidence="5">Putative PPE family protein PPE29</fullName>
    </submittedName>
</protein>
<sequence>MVTMEMDFGALPPEINSARMYAGPGSAPLVQAANAWSRLANELNATATSYTAVISGLAGDEWRGASALSMAAAAAPYVTWMRATAAQAEQAAAQAIAAANAYESAHAATVPPAEIAANRSTMISLVRSNIFGQNTPAIATSEADYGEMWAQDIVAMDGYAGTSAAAAELTPFSPPPATTTGVQLGSEAVVPAAAAAAAPAETSVLPTLGSFLPPPFDSITNPLDDLDVLVLAAVAVSAGALGVSGVQLGEVYRHDLVDEEENAPACPGDYEENPAAGLKTTPGSPDLFEGGQRLTRPAPPPIAALSGYSANVGGLSVPQSWNLPPAVRQVASMFPGATPMYLTAGSDGTYTGVMAAGLAGSSLAGLAARGGSSPTPAGAAPSANSGGAAAAARPAANTPAVPAAAAGVNIPGLPSGLPPGVVANLAATLAAIPGATIIVVPPDPTQERS</sequence>
<reference evidence="6" key="1">
    <citation type="submission" date="2018-02" db="EMBL/GenBank/DDBJ databases">
        <authorList>
            <person name="Seth-Smith MB H."/>
            <person name="Seth-Smith H."/>
        </authorList>
    </citation>
    <scope>NUCLEOTIDE SEQUENCE [LARGE SCALE GENOMIC DNA]</scope>
</reference>
<dbReference type="KEGG" id="mbai:MB901379_00568"/>
<organism evidence="5 6">
    <name type="scientific">Mycobacterium basiliense</name>
    <dbReference type="NCBI Taxonomy" id="2094119"/>
    <lineage>
        <taxon>Bacteria</taxon>
        <taxon>Bacillati</taxon>
        <taxon>Actinomycetota</taxon>
        <taxon>Actinomycetes</taxon>
        <taxon>Mycobacteriales</taxon>
        <taxon>Mycobacteriaceae</taxon>
        <taxon>Mycobacterium</taxon>
    </lineage>
</organism>
<dbReference type="InterPro" id="IPR022171">
    <property type="entry name" value="PPE_C"/>
</dbReference>
<evidence type="ECO:0000256" key="2">
    <source>
        <dbReference type="SAM" id="MobiDB-lite"/>
    </source>
</evidence>
<proteinExistence type="inferred from homology"/>
<evidence type="ECO:0000313" key="5">
    <source>
        <dbReference type="EMBL" id="VDM87035.1"/>
    </source>
</evidence>
<dbReference type="FunFam" id="1.20.1260.20:FF:000001">
    <property type="entry name" value="PPE family protein PPE41"/>
    <property type="match status" value="1"/>
</dbReference>
<keyword evidence="6" id="KW-1185">Reference proteome</keyword>
<dbReference type="Gene3D" id="1.20.1260.20">
    <property type="entry name" value="PPE superfamily"/>
    <property type="match status" value="1"/>
</dbReference>